<dbReference type="GO" id="GO:0005886">
    <property type="term" value="C:plasma membrane"/>
    <property type="evidence" value="ECO:0007669"/>
    <property type="project" value="UniProtKB-SubCell"/>
</dbReference>
<dbReference type="PROSITE" id="PS50835">
    <property type="entry name" value="IG_LIKE"/>
    <property type="match status" value="3"/>
</dbReference>
<evidence type="ECO:0000256" key="1">
    <source>
        <dbReference type="ARBA" id="ARBA00004236"/>
    </source>
</evidence>
<dbReference type="FunFam" id="2.60.40.10:FF:000328">
    <property type="entry name" value="CLUMA_CG000981, isoform A"/>
    <property type="match status" value="1"/>
</dbReference>
<dbReference type="SUPFAM" id="SSF48726">
    <property type="entry name" value="Immunoglobulin"/>
    <property type="match status" value="3"/>
</dbReference>
<evidence type="ECO:0000313" key="11">
    <source>
        <dbReference type="EMBL" id="KAK3764676.1"/>
    </source>
</evidence>
<dbReference type="InterPro" id="IPR051170">
    <property type="entry name" value="Neural/epithelial_adhesion"/>
</dbReference>
<dbReference type="InterPro" id="IPR003598">
    <property type="entry name" value="Ig_sub2"/>
</dbReference>
<feature type="region of interest" description="Disordered" evidence="9">
    <location>
        <begin position="354"/>
        <end position="444"/>
    </location>
</feature>
<comment type="caution">
    <text evidence="11">The sequence shown here is derived from an EMBL/GenBank/DDBJ whole genome shotgun (WGS) entry which is preliminary data.</text>
</comment>
<dbReference type="InterPro" id="IPR003599">
    <property type="entry name" value="Ig_sub"/>
</dbReference>
<evidence type="ECO:0000256" key="9">
    <source>
        <dbReference type="SAM" id="MobiDB-lite"/>
    </source>
</evidence>
<dbReference type="InterPro" id="IPR013783">
    <property type="entry name" value="Ig-like_fold"/>
</dbReference>
<dbReference type="Pfam" id="PF13927">
    <property type="entry name" value="Ig_3"/>
    <property type="match status" value="3"/>
</dbReference>
<comment type="subcellular location">
    <subcellularLocation>
        <location evidence="1">Cell membrane</location>
    </subcellularLocation>
</comment>
<dbReference type="PANTHER" id="PTHR12231:SF253">
    <property type="entry name" value="DPR-INTERACTING PROTEIN ETA, ISOFORM B-RELATED"/>
    <property type="match status" value="1"/>
</dbReference>
<sequence length="467" mass="51493">MQTGAAELMGRVVILPKVSLQTLYGNSGLIGTELAVTAYYDENPIFNTTPEHIIATEGDKVVLKCNAQNLGKYQIIWINPRKILMSKGESRLIDDHRMSVERGHTSVWNLLIRSVRYNDSGTYECRMNTKPVQVKKITLDVRVPPSILSSVSSDDVTVVEGEKITLICNVTGIPPPNVTWWHKKSGENKQYQIGKDGEALIIHNVTRDCADTYECRVDNGVPPAVSKAIHVSVEFAPEVRIPPPMRIGQVPGKETILECTVHAKPQGVTVWEKDGNTIKNGVNYETDALPDDVEGTVIILTLRIRRLGPQDFGTYTCKGSNYLGSDVGRMVVYPIDPPPTTTTTTTTTTMSIPVIHGGRENNVPYSGDETGHYVGGRPTGNGRYGYEEGKYSDRGQAGSNHYDTQNVGRKDNPVTSSHREGKTSRSKGNGDTWSVFGPEDSSPRWSSQKYILASLTVLSYVAFWLCF</sequence>
<feature type="compositionally biased region" description="Basic and acidic residues" evidence="9">
    <location>
        <begin position="408"/>
        <end position="423"/>
    </location>
</feature>
<dbReference type="SMART" id="SM00409">
    <property type="entry name" value="IG"/>
    <property type="match status" value="3"/>
</dbReference>
<dbReference type="EMBL" id="JAWDGP010004413">
    <property type="protein sequence ID" value="KAK3764676.1"/>
    <property type="molecule type" value="Genomic_DNA"/>
</dbReference>
<name>A0AAE0Z9A3_9GAST</name>
<keyword evidence="7" id="KW-0325">Glycoprotein</keyword>
<evidence type="ECO:0000313" key="12">
    <source>
        <dbReference type="Proteomes" id="UP001283361"/>
    </source>
</evidence>
<dbReference type="AlphaFoldDB" id="A0AAE0Z9A3"/>
<accession>A0AAE0Z9A3</accession>
<gene>
    <name evidence="11" type="ORF">RRG08_019878</name>
</gene>
<dbReference type="SMART" id="SM00408">
    <property type="entry name" value="IGc2"/>
    <property type="match status" value="3"/>
</dbReference>
<keyword evidence="4" id="KW-0677">Repeat</keyword>
<evidence type="ECO:0000256" key="5">
    <source>
        <dbReference type="ARBA" id="ARBA00023136"/>
    </source>
</evidence>
<evidence type="ECO:0000256" key="8">
    <source>
        <dbReference type="ARBA" id="ARBA00023319"/>
    </source>
</evidence>
<protein>
    <recommendedName>
        <fullName evidence="10">Ig-like domain-containing protein</fullName>
    </recommendedName>
</protein>
<evidence type="ECO:0000256" key="3">
    <source>
        <dbReference type="ARBA" id="ARBA00022729"/>
    </source>
</evidence>
<feature type="domain" description="Ig-like" evidence="10">
    <location>
        <begin position="44"/>
        <end position="138"/>
    </location>
</feature>
<organism evidence="11 12">
    <name type="scientific">Elysia crispata</name>
    <name type="common">lettuce slug</name>
    <dbReference type="NCBI Taxonomy" id="231223"/>
    <lineage>
        <taxon>Eukaryota</taxon>
        <taxon>Metazoa</taxon>
        <taxon>Spiralia</taxon>
        <taxon>Lophotrochozoa</taxon>
        <taxon>Mollusca</taxon>
        <taxon>Gastropoda</taxon>
        <taxon>Heterobranchia</taxon>
        <taxon>Euthyneura</taxon>
        <taxon>Panpulmonata</taxon>
        <taxon>Sacoglossa</taxon>
        <taxon>Placobranchoidea</taxon>
        <taxon>Plakobranchidae</taxon>
        <taxon>Elysia</taxon>
    </lineage>
</organism>
<keyword evidence="5" id="KW-0472">Membrane</keyword>
<keyword evidence="6" id="KW-1015">Disulfide bond</keyword>
<evidence type="ECO:0000259" key="10">
    <source>
        <dbReference type="PROSITE" id="PS50835"/>
    </source>
</evidence>
<dbReference type="Proteomes" id="UP001283361">
    <property type="component" value="Unassembled WGS sequence"/>
</dbReference>
<dbReference type="InterPro" id="IPR007110">
    <property type="entry name" value="Ig-like_dom"/>
</dbReference>
<evidence type="ECO:0000256" key="6">
    <source>
        <dbReference type="ARBA" id="ARBA00023157"/>
    </source>
</evidence>
<keyword evidence="3" id="KW-0732">Signal</keyword>
<dbReference type="PANTHER" id="PTHR12231">
    <property type="entry name" value="CTX-RELATED TYPE I TRANSMEMBRANE PROTEIN"/>
    <property type="match status" value="1"/>
</dbReference>
<feature type="compositionally biased region" description="Gly residues" evidence="9">
    <location>
        <begin position="373"/>
        <end position="383"/>
    </location>
</feature>
<keyword evidence="8" id="KW-0393">Immunoglobulin domain</keyword>
<evidence type="ECO:0000256" key="4">
    <source>
        <dbReference type="ARBA" id="ARBA00022737"/>
    </source>
</evidence>
<feature type="domain" description="Ig-like" evidence="10">
    <location>
        <begin position="237"/>
        <end position="351"/>
    </location>
</feature>
<proteinExistence type="predicted"/>
<dbReference type="InterPro" id="IPR036179">
    <property type="entry name" value="Ig-like_dom_sf"/>
</dbReference>
<dbReference type="CDD" id="cd00096">
    <property type="entry name" value="Ig"/>
    <property type="match status" value="1"/>
</dbReference>
<dbReference type="Gene3D" id="2.60.40.10">
    <property type="entry name" value="Immunoglobulins"/>
    <property type="match status" value="3"/>
</dbReference>
<keyword evidence="12" id="KW-1185">Reference proteome</keyword>
<dbReference type="GO" id="GO:0043005">
    <property type="term" value="C:neuron projection"/>
    <property type="evidence" value="ECO:0007669"/>
    <property type="project" value="TreeGrafter"/>
</dbReference>
<feature type="domain" description="Ig-like" evidence="10">
    <location>
        <begin position="145"/>
        <end position="232"/>
    </location>
</feature>
<reference evidence="11" key="1">
    <citation type="journal article" date="2023" name="G3 (Bethesda)">
        <title>A reference genome for the long-term kleptoplast-retaining sea slug Elysia crispata morphotype clarki.</title>
        <authorList>
            <person name="Eastman K.E."/>
            <person name="Pendleton A.L."/>
            <person name="Shaikh M.A."/>
            <person name="Suttiyut T."/>
            <person name="Ogas R."/>
            <person name="Tomko P."/>
            <person name="Gavelis G."/>
            <person name="Widhalm J.R."/>
            <person name="Wisecaver J.H."/>
        </authorList>
    </citation>
    <scope>NUCLEOTIDE SEQUENCE</scope>
    <source>
        <strain evidence="11">ECLA1</strain>
    </source>
</reference>
<evidence type="ECO:0000256" key="2">
    <source>
        <dbReference type="ARBA" id="ARBA00022475"/>
    </source>
</evidence>
<keyword evidence="2" id="KW-1003">Cell membrane</keyword>
<feature type="compositionally biased region" description="Polar residues" evidence="9">
    <location>
        <begin position="397"/>
        <end position="407"/>
    </location>
</feature>
<evidence type="ECO:0000256" key="7">
    <source>
        <dbReference type="ARBA" id="ARBA00023180"/>
    </source>
</evidence>